<proteinExistence type="inferred from homology"/>
<dbReference type="GO" id="GO:0016036">
    <property type="term" value="P:cellular response to phosphate starvation"/>
    <property type="evidence" value="ECO:0007669"/>
    <property type="project" value="InterPro"/>
</dbReference>
<dbReference type="EMBL" id="ACGT01000005">
    <property type="protein sequence ID" value="EEJ74291.1"/>
    <property type="molecule type" value="Genomic_DNA"/>
</dbReference>
<protein>
    <recommendedName>
        <fullName evidence="3">Protein PsiE</fullName>
    </recommendedName>
</protein>
<reference evidence="9 10" key="1">
    <citation type="submission" date="2009-01" db="EMBL/GenBank/DDBJ databases">
        <authorList>
            <person name="Qin X."/>
            <person name="Bachman B."/>
            <person name="Battles P."/>
            <person name="Bell A."/>
            <person name="Bess C."/>
            <person name="Bickham C."/>
            <person name="Chaboub L."/>
            <person name="Chen D."/>
            <person name="Coyle M."/>
            <person name="Deiros D.R."/>
            <person name="Dinh H."/>
            <person name="Forbes L."/>
            <person name="Fowler G."/>
            <person name="Francisco L."/>
            <person name="Fu Q."/>
            <person name="Gubbala S."/>
            <person name="Hale W."/>
            <person name="Han Y."/>
            <person name="Hemphill L."/>
            <person name="Highlander S.K."/>
            <person name="Hirani K."/>
            <person name="Hogues M."/>
            <person name="Jackson L."/>
            <person name="Jakkamsetti A."/>
            <person name="Javaid M."/>
            <person name="Jiang H."/>
            <person name="Korchina V."/>
            <person name="Kovar C."/>
            <person name="Lara F."/>
            <person name="Lee S."/>
            <person name="Mata R."/>
            <person name="Mathew T."/>
            <person name="Moen C."/>
            <person name="Morales K."/>
            <person name="Munidasa M."/>
            <person name="Nazareth L."/>
            <person name="Ngo R."/>
            <person name="Nguyen L."/>
            <person name="Okwuonu G."/>
            <person name="Ongeri F."/>
            <person name="Patil S."/>
            <person name="Petrosino J."/>
            <person name="Pham C."/>
            <person name="Pham P."/>
            <person name="Pu L.-L."/>
            <person name="Puazo M."/>
            <person name="Raj R."/>
            <person name="Reid J."/>
            <person name="Rouhana J."/>
            <person name="Saada N."/>
            <person name="Shang Y."/>
            <person name="Simmons D."/>
            <person name="Thornton R."/>
            <person name="Warren J."/>
            <person name="Weissenberger G."/>
            <person name="Zhang J."/>
            <person name="Zhang L."/>
            <person name="Zhou C."/>
            <person name="Zhu D."/>
            <person name="Muzny D."/>
            <person name="Worley K."/>
            <person name="Gibbs R."/>
        </authorList>
    </citation>
    <scope>NUCLEOTIDE SEQUENCE [LARGE SCALE GENOMIC DNA]</scope>
    <source>
        <strain evidence="9 10">ATCC 11741</strain>
    </source>
</reference>
<evidence type="ECO:0000256" key="6">
    <source>
        <dbReference type="ARBA" id="ARBA00022989"/>
    </source>
</evidence>
<evidence type="ECO:0000256" key="7">
    <source>
        <dbReference type="ARBA" id="ARBA00023136"/>
    </source>
</evidence>
<dbReference type="InterPro" id="IPR009315">
    <property type="entry name" value="P_starv_induced_PsiE"/>
</dbReference>
<name>C2EGL9_9LACO</name>
<evidence type="ECO:0000256" key="1">
    <source>
        <dbReference type="ARBA" id="ARBA00004429"/>
    </source>
</evidence>
<keyword evidence="5 8" id="KW-0812">Transmembrane</keyword>
<feature type="transmembrane region" description="Helical" evidence="8">
    <location>
        <begin position="130"/>
        <end position="150"/>
    </location>
</feature>
<evidence type="ECO:0000256" key="8">
    <source>
        <dbReference type="SAM" id="Phobius"/>
    </source>
</evidence>
<comment type="caution">
    <text evidence="9">The sequence shown here is derived from an EMBL/GenBank/DDBJ whole genome shotgun (WGS) entry which is preliminary data.</text>
</comment>
<dbReference type="NCBIfam" id="NF002763">
    <property type="entry name" value="PRK02833.1-1"/>
    <property type="match status" value="1"/>
</dbReference>
<keyword evidence="6 8" id="KW-1133">Transmembrane helix</keyword>
<evidence type="ECO:0000313" key="9">
    <source>
        <dbReference type="EMBL" id="EEJ74291.1"/>
    </source>
</evidence>
<keyword evidence="4" id="KW-1003">Cell membrane</keyword>
<comment type="subcellular location">
    <subcellularLocation>
        <location evidence="1">Cell inner membrane</location>
        <topology evidence="1">Multi-pass membrane protein</topology>
    </subcellularLocation>
</comment>
<dbReference type="InterPro" id="IPR020948">
    <property type="entry name" value="P_starv_induced_PsiE-like"/>
</dbReference>
<comment type="similarity">
    <text evidence="2">Belongs to the PsiE family.</text>
</comment>
<dbReference type="PATRIC" id="fig|1423799.3.peg.1913"/>
<keyword evidence="7 8" id="KW-0472">Membrane</keyword>
<dbReference type="PANTHER" id="PTHR37819">
    <property type="entry name" value="PROTEIN PSIE"/>
    <property type="match status" value="1"/>
</dbReference>
<feature type="transmembrane region" description="Helical" evidence="8">
    <location>
        <begin position="31"/>
        <end position="52"/>
    </location>
</feature>
<evidence type="ECO:0000313" key="10">
    <source>
        <dbReference type="Proteomes" id="UP000003531"/>
    </source>
</evidence>
<sequence>MCIKSMQFSIIRLGATILRFSKLIQKYADKFAQLFSVLSFVVIILLGIVLLIQIAKEIIRLFQIALEPTTSDIYLMIDKIIVFFLLFEFFMIVISSLKNNGHVSITLLMGLGLTALLRNLLIIHDDYKNLILNVVGILLLIVGMAIYRYFVHAHIKEEDQQQK</sequence>
<evidence type="ECO:0000256" key="2">
    <source>
        <dbReference type="ARBA" id="ARBA00005632"/>
    </source>
</evidence>
<gene>
    <name evidence="9" type="primary">psiE</name>
    <name evidence="9" type="ORF">HMPREF0545_0791</name>
</gene>
<evidence type="ECO:0000256" key="5">
    <source>
        <dbReference type="ARBA" id="ARBA00022692"/>
    </source>
</evidence>
<dbReference type="Proteomes" id="UP000003531">
    <property type="component" value="Unassembled WGS sequence"/>
</dbReference>
<organism evidence="9 10">
    <name type="scientific">Ligilactobacillus salivarius DSM 20555 = ATCC 11741</name>
    <dbReference type="NCBI Taxonomy" id="1423799"/>
    <lineage>
        <taxon>Bacteria</taxon>
        <taxon>Bacillati</taxon>
        <taxon>Bacillota</taxon>
        <taxon>Bacilli</taxon>
        <taxon>Lactobacillales</taxon>
        <taxon>Lactobacillaceae</taxon>
        <taxon>Ligilactobacillus</taxon>
    </lineage>
</organism>
<evidence type="ECO:0000256" key="3">
    <source>
        <dbReference type="ARBA" id="ARBA00021903"/>
    </source>
</evidence>
<dbReference type="HOGENOM" id="CLU_127561_1_0_9"/>
<dbReference type="AlphaFoldDB" id="C2EGL9"/>
<accession>C2EGL9</accession>
<feature type="transmembrane region" description="Helical" evidence="8">
    <location>
        <begin position="103"/>
        <end position="123"/>
    </location>
</feature>
<dbReference type="PANTHER" id="PTHR37819:SF1">
    <property type="entry name" value="PROTEIN PSIE"/>
    <property type="match status" value="1"/>
</dbReference>
<dbReference type="Pfam" id="PF06146">
    <property type="entry name" value="PsiE"/>
    <property type="match status" value="1"/>
</dbReference>
<feature type="transmembrane region" description="Helical" evidence="8">
    <location>
        <begin position="73"/>
        <end position="97"/>
    </location>
</feature>
<dbReference type="GO" id="GO:0005886">
    <property type="term" value="C:plasma membrane"/>
    <property type="evidence" value="ECO:0007669"/>
    <property type="project" value="UniProtKB-SubCell"/>
</dbReference>
<evidence type="ECO:0000256" key="4">
    <source>
        <dbReference type="ARBA" id="ARBA00022475"/>
    </source>
</evidence>